<keyword evidence="1" id="KW-0472">Membrane</keyword>
<keyword evidence="2" id="KW-0614">Plasmid</keyword>
<dbReference type="AlphaFoldDB" id="B3EBS9"/>
<keyword evidence="1" id="KW-0812">Transmembrane</keyword>
<geneLocation type="plasmid" evidence="2 3">
    <name>pGLOV01</name>
</geneLocation>
<proteinExistence type="predicted"/>
<dbReference type="HOGENOM" id="CLU_171090_0_0_7"/>
<dbReference type="KEGG" id="glo:Glov_3661"/>
<accession>B3EBS9</accession>
<evidence type="ECO:0000256" key="1">
    <source>
        <dbReference type="SAM" id="Phobius"/>
    </source>
</evidence>
<dbReference type="OrthoDB" id="5422038at2"/>
<keyword evidence="3" id="KW-1185">Reference proteome</keyword>
<keyword evidence="1" id="KW-1133">Transmembrane helix</keyword>
<organism evidence="2 3">
    <name type="scientific">Trichlorobacter lovleyi (strain ATCC BAA-1151 / DSM 17278 / SZ)</name>
    <name type="common">Geobacter lovleyi</name>
    <dbReference type="NCBI Taxonomy" id="398767"/>
    <lineage>
        <taxon>Bacteria</taxon>
        <taxon>Pseudomonadati</taxon>
        <taxon>Thermodesulfobacteriota</taxon>
        <taxon>Desulfuromonadia</taxon>
        <taxon>Geobacterales</taxon>
        <taxon>Geobacteraceae</taxon>
        <taxon>Trichlorobacter</taxon>
    </lineage>
</organism>
<dbReference type="EMBL" id="CP001090">
    <property type="protein sequence ID" value="ACD97361.1"/>
    <property type="molecule type" value="Genomic_DNA"/>
</dbReference>
<feature type="transmembrane region" description="Helical" evidence="1">
    <location>
        <begin position="49"/>
        <end position="70"/>
    </location>
</feature>
<dbReference type="eggNOG" id="ENOG50316CS">
    <property type="taxonomic scope" value="Bacteria"/>
</dbReference>
<dbReference type="Proteomes" id="UP000002420">
    <property type="component" value="Plasmid pGLOV01"/>
</dbReference>
<reference evidence="2 3" key="1">
    <citation type="submission" date="2008-05" db="EMBL/GenBank/DDBJ databases">
        <title>Complete sequence of plasmid of Geobacter lovleyi SZ.</title>
        <authorList>
            <consortium name="US DOE Joint Genome Institute"/>
            <person name="Lucas S."/>
            <person name="Copeland A."/>
            <person name="Lapidus A."/>
            <person name="Glavina del Rio T."/>
            <person name="Dalin E."/>
            <person name="Tice H."/>
            <person name="Bruce D."/>
            <person name="Goodwin L."/>
            <person name="Pitluck S."/>
            <person name="Chertkov O."/>
            <person name="Meincke L."/>
            <person name="Brettin T."/>
            <person name="Detter J.C."/>
            <person name="Han C."/>
            <person name="Tapia R."/>
            <person name="Kuske C.R."/>
            <person name="Schmutz J."/>
            <person name="Larimer F."/>
            <person name="Land M."/>
            <person name="Hauser L."/>
            <person name="Kyrpides N."/>
            <person name="Mikhailova N."/>
            <person name="Sung Y."/>
            <person name="Fletcher K.E."/>
            <person name="Ritalahti K.M."/>
            <person name="Loeffler F.E."/>
            <person name="Richardson P."/>
        </authorList>
    </citation>
    <scope>NUCLEOTIDE SEQUENCE [LARGE SCALE GENOMIC DNA]</scope>
    <source>
        <strain evidence="3">ATCC BAA-1151 / DSM 17278 / SZ</strain>
        <plasmid evidence="3">Plasmid pGLOV01</plasmid>
    </source>
</reference>
<dbReference type="RefSeq" id="WP_012471679.1">
    <property type="nucleotide sequence ID" value="NC_010815.1"/>
</dbReference>
<feature type="transmembrane region" description="Helical" evidence="1">
    <location>
        <begin position="21"/>
        <end position="43"/>
    </location>
</feature>
<evidence type="ECO:0000313" key="2">
    <source>
        <dbReference type="EMBL" id="ACD97361.1"/>
    </source>
</evidence>
<sequence length="75" mass="8647">MNKNSQFWFRAKTIGIGWGKPVTWQGWFVLLIYFLLIGISAFALKDSSLFIPMFVICVMLFSGTLIFVCYKKGEK</sequence>
<protein>
    <submittedName>
        <fullName evidence="2">Uncharacterized protein</fullName>
    </submittedName>
</protein>
<gene>
    <name evidence="2" type="ordered locus">Glov_3661</name>
</gene>
<name>B3EBS9_TRIL1</name>
<evidence type="ECO:0000313" key="3">
    <source>
        <dbReference type="Proteomes" id="UP000002420"/>
    </source>
</evidence>